<keyword evidence="2" id="KW-0732">Signal</keyword>
<gene>
    <name evidence="3" type="ORF">ENH_00076610</name>
</gene>
<evidence type="ECO:0000256" key="2">
    <source>
        <dbReference type="SAM" id="SignalP"/>
    </source>
</evidence>
<dbReference type="AlphaFoldDB" id="U6N145"/>
<keyword evidence="1" id="KW-0812">Transmembrane</keyword>
<organism evidence="3 4">
    <name type="scientific">Eimeria necatrix</name>
    <dbReference type="NCBI Taxonomy" id="51315"/>
    <lineage>
        <taxon>Eukaryota</taxon>
        <taxon>Sar</taxon>
        <taxon>Alveolata</taxon>
        <taxon>Apicomplexa</taxon>
        <taxon>Conoidasida</taxon>
        <taxon>Coccidia</taxon>
        <taxon>Eucoccidiorida</taxon>
        <taxon>Eimeriorina</taxon>
        <taxon>Eimeriidae</taxon>
        <taxon>Eimeria</taxon>
    </lineage>
</organism>
<dbReference type="GeneID" id="25477791"/>
<feature type="transmembrane region" description="Helical" evidence="1">
    <location>
        <begin position="126"/>
        <end position="145"/>
    </location>
</feature>
<reference evidence="3" key="1">
    <citation type="submission" date="2013-10" db="EMBL/GenBank/DDBJ databases">
        <title>Genomic analysis of the causative agents of coccidiosis in chickens.</title>
        <authorList>
            <person name="Reid A.J."/>
            <person name="Blake D."/>
            <person name="Billington K."/>
            <person name="Browne H."/>
            <person name="Dunn M."/>
            <person name="Hung S."/>
            <person name="Kawahara F."/>
            <person name="Miranda-Saavedra D."/>
            <person name="Mourier T."/>
            <person name="Nagra H."/>
            <person name="Otto T.D."/>
            <person name="Rawlings N."/>
            <person name="Sanchez A."/>
            <person name="Sanders M."/>
            <person name="Subramaniam C."/>
            <person name="Tay Y."/>
            <person name="Dear P."/>
            <person name="Doerig C."/>
            <person name="Gruber A."/>
            <person name="Parkinson J."/>
            <person name="Shirley M."/>
            <person name="Wan K.L."/>
            <person name="Berriman M."/>
            <person name="Tomley F."/>
            <person name="Pain A."/>
        </authorList>
    </citation>
    <scope>NUCLEOTIDE SEQUENCE [LARGE SCALE GENOMIC DNA]</scope>
    <source>
        <strain evidence="3">Houghton</strain>
    </source>
</reference>
<evidence type="ECO:0008006" key="5">
    <source>
        <dbReference type="Google" id="ProtNLM"/>
    </source>
</evidence>
<evidence type="ECO:0000313" key="4">
    <source>
        <dbReference type="Proteomes" id="UP000030754"/>
    </source>
</evidence>
<keyword evidence="1" id="KW-1133">Transmembrane helix</keyword>
<protein>
    <recommendedName>
        <fullName evidence="5">Transmembrane protein</fullName>
    </recommendedName>
</protein>
<feature type="chain" id="PRO_5004677289" description="Transmembrane protein" evidence="2">
    <location>
        <begin position="20"/>
        <end position="182"/>
    </location>
</feature>
<evidence type="ECO:0000313" key="3">
    <source>
        <dbReference type="EMBL" id="CDJ69947.1"/>
    </source>
</evidence>
<name>U6N145_9EIME</name>
<sequence>MRGITTTIFAVMGFAVASSLDASTSPGPTEATQLPDAAAEALPTAYHDMTMRNEEAATTSGHSIELRRLWASESPKPIPRPRGFPALLTSLSLLGHAGLHAVKDYDTRAVPRPAISLLLGKARFDTANLALFSLLGGLALLYLGIKRRWRSHKERNLWRLDELLRQDRARVEAIRNGARRKL</sequence>
<dbReference type="VEuPathDB" id="ToxoDB:ENH_00076610"/>
<keyword evidence="1" id="KW-0472">Membrane</keyword>
<keyword evidence="4" id="KW-1185">Reference proteome</keyword>
<reference evidence="3" key="2">
    <citation type="submission" date="2013-10" db="EMBL/GenBank/DDBJ databases">
        <authorList>
            <person name="Aslett M."/>
        </authorList>
    </citation>
    <scope>NUCLEOTIDE SEQUENCE [LARGE SCALE GENOMIC DNA]</scope>
    <source>
        <strain evidence="3">Houghton</strain>
    </source>
</reference>
<dbReference type="Proteomes" id="UP000030754">
    <property type="component" value="Unassembled WGS sequence"/>
</dbReference>
<dbReference type="OrthoDB" id="10317325at2759"/>
<feature type="signal peptide" evidence="2">
    <location>
        <begin position="1"/>
        <end position="19"/>
    </location>
</feature>
<dbReference type="EMBL" id="HG725838">
    <property type="protein sequence ID" value="CDJ69947.1"/>
    <property type="molecule type" value="Genomic_DNA"/>
</dbReference>
<dbReference type="RefSeq" id="XP_013438413.1">
    <property type="nucleotide sequence ID" value="XM_013582959.1"/>
</dbReference>
<evidence type="ECO:0000256" key="1">
    <source>
        <dbReference type="SAM" id="Phobius"/>
    </source>
</evidence>
<accession>U6N145</accession>
<proteinExistence type="predicted"/>